<feature type="domain" description="Deacetylase sirtuin-type" evidence="5">
    <location>
        <begin position="47"/>
        <end position="328"/>
    </location>
</feature>
<sequence>MNGAGSGEDTPGHRRLSGGGRTAELAINTAHKAALRSIARVVDETAEPQDPARAEAGIYAMLAARDVLVITGAGVSTDSGIPDYRGPNGSLKRHRPMTYQEFKHDPAARQRYWARSFVGWRHMHAAEPNRGHYLLAEFERHGWISGIVTQNVDGLHAAAGSENVIPLHGDLSLVRCLNCGAVEARPDLDARLLAANPGYLERIDLDPSAVNPDGDVSLDGRHVRAFTMVGCLTCGSVELKPDVVYFGENVPAGRKREVADLEAASRSVLVVGSSLAVMSGYKIVLDAVRAGKQVGIINGGPSRADAKADWRWRVRVGAALERLHEDLL</sequence>
<evidence type="ECO:0000256" key="1">
    <source>
        <dbReference type="ARBA" id="ARBA00012928"/>
    </source>
</evidence>
<dbReference type="EC" id="2.3.1.286" evidence="1"/>
<dbReference type="Proteomes" id="UP000292685">
    <property type="component" value="Unassembled WGS sequence"/>
</dbReference>
<reference evidence="6 7" key="1">
    <citation type="submission" date="2019-02" db="EMBL/GenBank/DDBJ databases">
        <title>Sequencing the genomes of 1000 actinobacteria strains.</title>
        <authorList>
            <person name="Klenk H.-P."/>
        </authorList>
    </citation>
    <scope>NUCLEOTIDE SEQUENCE [LARGE SCALE GENOMIC DNA]</scope>
    <source>
        <strain evidence="6 7">DSM 17364</strain>
    </source>
</reference>
<keyword evidence="3" id="KW-0520">NAD</keyword>
<dbReference type="Pfam" id="PF02146">
    <property type="entry name" value="SIR2"/>
    <property type="match status" value="1"/>
</dbReference>
<dbReference type="Gene3D" id="3.40.50.1220">
    <property type="entry name" value="TPP-binding domain"/>
    <property type="match status" value="1"/>
</dbReference>
<evidence type="ECO:0000256" key="4">
    <source>
        <dbReference type="PROSITE-ProRule" id="PRU00236"/>
    </source>
</evidence>
<dbReference type="PROSITE" id="PS50305">
    <property type="entry name" value="SIRTUIN"/>
    <property type="match status" value="1"/>
</dbReference>
<dbReference type="AlphaFoldDB" id="A0A4V2GA18"/>
<evidence type="ECO:0000259" key="5">
    <source>
        <dbReference type="PROSITE" id="PS50305"/>
    </source>
</evidence>
<evidence type="ECO:0000313" key="7">
    <source>
        <dbReference type="Proteomes" id="UP000292685"/>
    </source>
</evidence>
<protein>
    <recommendedName>
        <fullName evidence="1">protein acetyllysine N-acetyltransferase</fullName>
        <ecNumber evidence="1">2.3.1.286</ecNumber>
    </recommendedName>
</protein>
<dbReference type="EMBL" id="SHLA01000001">
    <property type="protein sequence ID" value="RZU62396.1"/>
    <property type="molecule type" value="Genomic_DNA"/>
</dbReference>
<dbReference type="GO" id="GO:0017136">
    <property type="term" value="F:histone deacetylase activity, NAD-dependent"/>
    <property type="evidence" value="ECO:0007669"/>
    <property type="project" value="TreeGrafter"/>
</dbReference>
<keyword evidence="7" id="KW-1185">Reference proteome</keyword>
<evidence type="ECO:0000256" key="2">
    <source>
        <dbReference type="ARBA" id="ARBA00022679"/>
    </source>
</evidence>
<dbReference type="PANTHER" id="PTHR11085:SF10">
    <property type="entry name" value="NAD-DEPENDENT PROTEIN DEACYLASE SIRTUIN-5, MITOCHONDRIAL-RELATED"/>
    <property type="match status" value="1"/>
</dbReference>
<comment type="caution">
    <text evidence="6">The sequence shown here is derived from an EMBL/GenBank/DDBJ whole genome shotgun (WGS) entry which is preliminary data.</text>
</comment>
<accession>A0A4V2GA18</accession>
<dbReference type="SUPFAM" id="SSF52467">
    <property type="entry name" value="DHS-like NAD/FAD-binding domain"/>
    <property type="match status" value="1"/>
</dbReference>
<dbReference type="InterPro" id="IPR029035">
    <property type="entry name" value="DHS-like_NAD/FAD-binding_dom"/>
</dbReference>
<dbReference type="GO" id="GO:0070403">
    <property type="term" value="F:NAD+ binding"/>
    <property type="evidence" value="ECO:0007669"/>
    <property type="project" value="InterPro"/>
</dbReference>
<dbReference type="InterPro" id="IPR003000">
    <property type="entry name" value="Sirtuin"/>
</dbReference>
<keyword evidence="2" id="KW-0808">Transferase</keyword>
<dbReference type="InterPro" id="IPR026590">
    <property type="entry name" value="Ssirtuin_cat_dom"/>
</dbReference>
<name>A0A4V2GA18_9MICC</name>
<dbReference type="InterPro" id="IPR050134">
    <property type="entry name" value="NAD-dep_sirtuin_deacylases"/>
</dbReference>
<evidence type="ECO:0000256" key="3">
    <source>
        <dbReference type="ARBA" id="ARBA00023027"/>
    </source>
</evidence>
<proteinExistence type="predicted"/>
<organism evidence="6 7">
    <name type="scientific">Zhihengliuella halotolerans</name>
    <dbReference type="NCBI Taxonomy" id="370736"/>
    <lineage>
        <taxon>Bacteria</taxon>
        <taxon>Bacillati</taxon>
        <taxon>Actinomycetota</taxon>
        <taxon>Actinomycetes</taxon>
        <taxon>Micrococcales</taxon>
        <taxon>Micrococcaceae</taxon>
        <taxon>Zhihengliuella</taxon>
    </lineage>
</organism>
<comment type="caution">
    <text evidence="4">Lacks conserved residue(s) required for the propagation of feature annotation.</text>
</comment>
<dbReference type="PANTHER" id="PTHR11085">
    <property type="entry name" value="NAD-DEPENDENT PROTEIN DEACYLASE SIRTUIN-5, MITOCHONDRIAL-RELATED"/>
    <property type="match status" value="1"/>
</dbReference>
<dbReference type="Gene3D" id="3.30.1600.10">
    <property type="entry name" value="SIR2/SIRT2 'Small Domain"/>
    <property type="match status" value="1"/>
</dbReference>
<evidence type="ECO:0000313" key="6">
    <source>
        <dbReference type="EMBL" id="RZU62396.1"/>
    </source>
</evidence>
<dbReference type="InterPro" id="IPR026591">
    <property type="entry name" value="Sirtuin_cat_small_dom_sf"/>
</dbReference>
<gene>
    <name evidence="6" type="ORF">EV380_1990</name>
</gene>